<organism evidence="7 8">
    <name type="scientific">Streptomyces albiflavescens</name>
    <dbReference type="NCBI Taxonomy" id="1623582"/>
    <lineage>
        <taxon>Bacteria</taxon>
        <taxon>Bacillati</taxon>
        <taxon>Actinomycetota</taxon>
        <taxon>Actinomycetes</taxon>
        <taxon>Kitasatosporales</taxon>
        <taxon>Streptomycetaceae</taxon>
        <taxon>Streptomyces</taxon>
    </lineage>
</organism>
<dbReference type="InterPro" id="IPR000791">
    <property type="entry name" value="Gpr1/Fun34/SatP-like"/>
</dbReference>
<comment type="similarity">
    <text evidence="2">Belongs to the acetate uptake transporter (AceTr) (TC 2.A.96) family.</text>
</comment>
<protein>
    <recommendedName>
        <fullName evidence="9">GPR1/FUN34/yaaH family protein</fullName>
    </recommendedName>
</protein>
<comment type="subcellular location">
    <subcellularLocation>
        <location evidence="1">Membrane</location>
        <topology evidence="1">Multi-pass membrane protein</topology>
    </subcellularLocation>
</comment>
<dbReference type="GO" id="GO:0005886">
    <property type="term" value="C:plasma membrane"/>
    <property type="evidence" value="ECO:0007669"/>
    <property type="project" value="TreeGrafter"/>
</dbReference>
<feature type="transmembrane region" description="Helical" evidence="6">
    <location>
        <begin position="121"/>
        <end position="138"/>
    </location>
</feature>
<gene>
    <name evidence="7" type="ORF">GCM10011579_012910</name>
</gene>
<evidence type="ECO:0000313" key="8">
    <source>
        <dbReference type="Proteomes" id="UP000600365"/>
    </source>
</evidence>
<evidence type="ECO:0000313" key="7">
    <source>
        <dbReference type="EMBL" id="GGN54132.1"/>
    </source>
</evidence>
<dbReference type="RefSeq" id="WP_189184880.1">
    <property type="nucleotide sequence ID" value="NZ_BMMM01000002.1"/>
</dbReference>
<dbReference type="Pfam" id="PF01184">
    <property type="entry name" value="Gpr1_Fun34_YaaH"/>
    <property type="match status" value="1"/>
</dbReference>
<evidence type="ECO:0000256" key="1">
    <source>
        <dbReference type="ARBA" id="ARBA00004141"/>
    </source>
</evidence>
<feature type="transmembrane region" description="Helical" evidence="6">
    <location>
        <begin position="46"/>
        <end position="63"/>
    </location>
</feature>
<dbReference type="Proteomes" id="UP000600365">
    <property type="component" value="Unassembled WGS sequence"/>
</dbReference>
<feature type="transmembrane region" description="Helical" evidence="6">
    <location>
        <begin position="150"/>
        <end position="171"/>
    </location>
</feature>
<keyword evidence="3 6" id="KW-0812">Transmembrane</keyword>
<comment type="caution">
    <text evidence="7">The sequence shown here is derived from an EMBL/GenBank/DDBJ whole genome shotgun (WGS) entry which is preliminary data.</text>
</comment>
<feature type="transmembrane region" description="Helical" evidence="6">
    <location>
        <begin position="94"/>
        <end position="115"/>
    </location>
</feature>
<dbReference type="InterPro" id="IPR051633">
    <property type="entry name" value="AceTr"/>
</dbReference>
<evidence type="ECO:0000256" key="6">
    <source>
        <dbReference type="SAM" id="Phobius"/>
    </source>
</evidence>
<evidence type="ECO:0000256" key="4">
    <source>
        <dbReference type="ARBA" id="ARBA00022989"/>
    </source>
</evidence>
<evidence type="ECO:0008006" key="9">
    <source>
        <dbReference type="Google" id="ProtNLM"/>
    </source>
</evidence>
<feature type="transmembrane region" description="Helical" evidence="6">
    <location>
        <begin position="69"/>
        <end position="87"/>
    </location>
</feature>
<keyword evidence="4 6" id="KW-1133">Transmembrane helix</keyword>
<accession>A0A918D0G4</accession>
<feature type="transmembrane region" description="Helical" evidence="6">
    <location>
        <begin position="15"/>
        <end position="34"/>
    </location>
</feature>
<reference evidence="7 8" key="1">
    <citation type="journal article" date="2014" name="Int. J. Syst. Evol. Microbiol.">
        <title>Complete genome sequence of Corynebacterium casei LMG S-19264T (=DSM 44701T), isolated from a smear-ripened cheese.</title>
        <authorList>
            <consortium name="US DOE Joint Genome Institute (JGI-PGF)"/>
            <person name="Walter F."/>
            <person name="Albersmeier A."/>
            <person name="Kalinowski J."/>
            <person name="Ruckert C."/>
        </authorList>
    </citation>
    <scope>NUCLEOTIDE SEQUENCE [LARGE SCALE GENOMIC DNA]</scope>
    <source>
        <strain evidence="7 8">CGMCC 4.7111</strain>
    </source>
</reference>
<keyword evidence="5 6" id="KW-0472">Membrane</keyword>
<dbReference type="AlphaFoldDB" id="A0A918D0G4"/>
<dbReference type="PANTHER" id="PTHR31123">
    <property type="entry name" value="ACCUMULATION OF DYADS PROTEIN 2-RELATED"/>
    <property type="match status" value="1"/>
</dbReference>
<sequence>MDNDVSAGSTTTSTLGQLALGLTLLAFGLGHTRVIDGVTAADSVSLATYVGGIALFVAGLFAFRDHDAFTGTAFSALGALWFTWGVTSDAQVSANAAGLFLLLFALVALSLTVAASGASTLVRGTYGLLFVGLLLLAIGQFGDSSGLAKVAGWFAAAGGLLAWYGATAALANWPTALPGRAAGRGVTATG</sequence>
<evidence type="ECO:0000256" key="5">
    <source>
        <dbReference type="ARBA" id="ARBA00023136"/>
    </source>
</evidence>
<evidence type="ECO:0000256" key="3">
    <source>
        <dbReference type="ARBA" id="ARBA00022692"/>
    </source>
</evidence>
<evidence type="ECO:0000256" key="2">
    <source>
        <dbReference type="ARBA" id="ARBA00005587"/>
    </source>
</evidence>
<proteinExistence type="inferred from homology"/>
<dbReference type="PANTHER" id="PTHR31123:SF1">
    <property type="entry name" value="ACCUMULATION OF DYADS PROTEIN 2-RELATED"/>
    <property type="match status" value="1"/>
</dbReference>
<dbReference type="EMBL" id="BMMM01000002">
    <property type="protein sequence ID" value="GGN54132.1"/>
    <property type="molecule type" value="Genomic_DNA"/>
</dbReference>
<keyword evidence="8" id="KW-1185">Reference proteome</keyword>
<name>A0A918D0G4_9ACTN</name>
<dbReference type="GO" id="GO:0015123">
    <property type="term" value="F:acetate transmembrane transporter activity"/>
    <property type="evidence" value="ECO:0007669"/>
    <property type="project" value="TreeGrafter"/>
</dbReference>